<keyword evidence="3 5" id="KW-0479">Metal-binding</keyword>
<keyword evidence="7" id="KW-1185">Reference proteome</keyword>
<comment type="cofactor">
    <cofactor evidence="5">
        <name>heme</name>
        <dbReference type="ChEBI" id="CHEBI:30413"/>
    </cofactor>
</comment>
<dbReference type="PANTHER" id="PTHR24304">
    <property type="entry name" value="CYTOCHROME P450 FAMILY 7"/>
    <property type="match status" value="1"/>
</dbReference>
<proteinExistence type="inferred from homology"/>
<dbReference type="GO" id="GO:0020037">
    <property type="term" value="F:heme binding"/>
    <property type="evidence" value="ECO:0007669"/>
    <property type="project" value="InterPro"/>
</dbReference>
<dbReference type="CDD" id="cd11040">
    <property type="entry name" value="CYP7_CYP8-like"/>
    <property type="match status" value="1"/>
</dbReference>
<dbReference type="EMBL" id="JAUEPO010000004">
    <property type="protein sequence ID" value="KAK3324364.1"/>
    <property type="molecule type" value="Genomic_DNA"/>
</dbReference>
<evidence type="ECO:0000256" key="5">
    <source>
        <dbReference type="PIRSR" id="PIRSR602401-1"/>
    </source>
</evidence>
<evidence type="ECO:0000256" key="4">
    <source>
        <dbReference type="ARBA" id="ARBA00023004"/>
    </source>
</evidence>
<keyword evidence="2 5" id="KW-0349">Heme</keyword>
<evidence type="ECO:0000256" key="2">
    <source>
        <dbReference type="ARBA" id="ARBA00022617"/>
    </source>
</evidence>
<evidence type="ECO:0000256" key="3">
    <source>
        <dbReference type="ARBA" id="ARBA00022723"/>
    </source>
</evidence>
<reference evidence="6" key="2">
    <citation type="submission" date="2023-06" db="EMBL/GenBank/DDBJ databases">
        <authorList>
            <consortium name="Lawrence Berkeley National Laboratory"/>
            <person name="Haridas S."/>
            <person name="Hensen N."/>
            <person name="Bonometti L."/>
            <person name="Westerberg I."/>
            <person name="Brannstrom I.O."/>
            <person name="Guillou S."/>
            <person name="Cros-Aarteil S."/>
            <person name="Calhoun S."/>
            <person name="Kuo A."/>
            <person name="Mondo S."/>
            <person name="Pangilinan J."/>
            <person name="Riley R."/>
            <person name="Labutti K."/>
            <person name="Andreopoulos B."/>
            <person name="Lipzen A."/>
            <person name="Chen C."/>
            <person name="Yanf M."/>
            <person name="Daum C."/>
            <person name="Ng V."/>
            <person name="Clum A."/>
            <person name="Steindorff A."/>
            <person name="Ohm R."/>
            <person name="Martin F."/>
            <person name="Silar P."/>
            <person name="Natvig D."/>
            <person name="Lalanne C."/>
            <person name="Gautier V."/>
            <person name="Ament-Velasquez S.L."/>
            <person name="Kruys A."/>
            <person name="Hutchinson M.I."/>
            <person name="Powell A.J."/>
            <person name="Barry K."/>
            <person name="Miller A.N."/>
            <person name="Grigoriev I.V."/>
            <person name="Debuchy R."/>
            <person name="Gladieux P."/>
            <person name="Thoren M.H."/>
            <person name="Johannesson H."/>
        </authorList>
    </citation>
    <scope>NUCLEOTIDE SEQUENCE</scope>
    <source>
        <strain evidence="6">SMH4131-1</strain>
    </source>
</reference>
<dbReference type="InterPro" id="IPR001128">
    <property type="entry name" value="Cyt_P450"/>
</dbReference>
<dbReference type="GO" id="GO:0008395">
    <property type="term" value="F:steroid hydroxylase activity"/>
    <property type="evidence" value="ECO:0007669"/>
    <property type="project" value="TreeGrafter"/>
</dbReference>
<comment type="similarity">
    <text evidence="1">Belongs to the cytochrome P450 family.</text>
</comment>
<dbReference type="GO" id="GO:0016705">
    <property type="term" value="F:oxidoreductase activity, acting on paired donors, with incorporation or reduction of molecular oxygen"/>
    <property type="evidence" value="ECO:0007669"/>
    <property type="project" value="InterPro"/>
</dbReference>
<dbReference type="Pfam" id="PF00067">
    <property type="entry name" value="p450"/>
    <property type="match status" value="1"/>
</dbReference>
<organism evidence="6 7">
    <name type="scientific">Cercophora scortea</name>
    <dbReference type="NCBI Taxonomy" id="314031"/>
    <lineage>
        <taxon>Eukaryota</taxon>
        <taxon>Fungi</taxon>
        <taxon>Dikarya</taxon>
        <taxon>Ascomycota</taxon>
        <taxon>Pezizomycotina</taxon>
        <taxon>Sordariomycetes</taxon>
        <taxon>Sordariomycetidae</taxon>
        <taxon>Sordariales</taxon>
        <taxon>Lasiosphaeriaceae</taxon>
        <taxon>Cercophora</taxon>
    </lineage>
</organism>
<dbReference type="InterPro" id="IPR050529">
    <property type="entry name" value="CYP450_sterol_14alpha_dmase"/>
</dbReference>
<dbReference type="GO" id="GO:0005506">
    <property type="term" value="F:iron ion binding"/>
    <property type="evidence" value="ECO:0007669"/>
    <property type="project" value="InterPro"/>
</dbReference>
<dbReference type="PANTHER" id="PTHR24304:SF2">
    <property type="entry name" value="24-HYDROXYCHOLESTEROL 7-ALPHA-HYDROXYLASE"/>
    <property type="match status" value="1"/>
</dbReference>
<dbReference type="InterPro" id="IPR002401">
    <property type="entry name" value="Cyt_P450_E_grp-I"/>
</dbReference>
<dbReference type="SUPFAM" id="SSF48264">
    <property type="entry name" value="Cytochrome P450"/>
    <property type="match status" value="1"/>
</dbReference>
<dbReference type="AlphaFoldDB" id="A0AAE0MAX2"/>
<protein>
    <submittedName>
        <fullName evidence="6">Cytochrome P450</fullName>
    </submittedName>
</protein>
<gene>
    <name evidence="6" type="ORF">B0T19DRAFT_428434</name>
</gene>
<dbReference type="Gene3D" id="1.10.630.10">
    <property type="entry name" value="Cytochrome P450"/>
    <property type="match status" value="1"/>
</dbReference>
<dbReference type="InterPro" id="IPR036396">
    <property type="entry name" value="Cyt_P450_sf"/>
</dbReference>
<evidence type="ECO:0000256" key="1">
    <source>
        <dbReference type="ARBA" id="ARBA00010617"/>
    </source>
</evidence>
<dbReference type="PRINTS" id="PR00463">
    <property type="entry name" value="EP450I"/>
</dbReference>
<sequence length="509" mass="57246">MNLEAFLARAVKALDHSNVVQFRLGPRRVYLLKGLQNIQLMLGQSNDIVSEPFMIMIFQNMWNFTPEDLAKFAGDKSGRLQQPAAGSEAVPDHQRYWHSMHHIYSEYMTKARYSSRMADKYAEFFSTQLTAHSTVDEWTSVSLFGFIKQNMAYSAVAALLGPHILELNPGYVDKSWAFDDIVMYILYGPPKWMNRRPWAVRDEFHAATGRYLEAAWANFDWDGPEAASDWEEHFGSRFARELARWVRDDGFSKQSAQGIMSLIVFALNANTIPITTWALYELIKDPALFQEVKTEVLQAYTVDAATGERRIDVQKLGTLPLLQSVYTETLRIHMSLNLTREVNNPVVVEGYKLRKGAVMQAITQLAHLDEATWGREGHPASEFWAGRHLKYAPGLEKGGGGVVPEFFMAGKAGSFVPFGGGPSICPGRVFARQEILLTLAMIVTRFDVEFVAWTKLDGSPSDRPAHDDPKYIGSAAVPPDRDMKVRWKDFGDPGCVAGSELGCESRLRC</sequence>
<comment type="caution">
    <text evidence="6">The sequence shown here is derived from an EMBL/GenBank/DDBJ whole genome shotgun (WGS) entry which is preliminary data.</text>
</comment>
<evidence type="ECO:0000313" key="6">
    <source>
        <dbReference type="EMBL" id="KAK3324364.1"/>
    </source>
</evidence>
<keyword evidence="4 5" id="KW-0408">Iron</keyword>
<dbReference type="Proteomes" id="UP001286456">
    <property type="component" value="Unassembled WGS sequence"/>
</dbReference>
<evidence type="ECO:0000313" key="7">
    <source>
        <dbReference type="Proteomes" id="UP001286456"/>
    </source>
</evidence>
<name>A0AAE0MAX2_9PEZI</name>
<feature type="binding site" description="axial binding residue" evidence="5">
    <location>
        <position position="425"/>
    </location>
    <ligand>
        <name>heme</name>
        <dbReference type="ChEBI" id="CHEBI:30413"/>
    </ligand>
    <ligandPart>
        <name>Fe</name>
        <dbReference type="ChEBI" id="CHEBI:18248"/>
    </ligandPart>
</feature>
<accession>A0AAE0MAX2</accession>
<reference evidence="6" key="1">
    <citation type="journal article" date="2023" name="Mol. Phylogenet. Evol.">
        <title>Genome-scale phylogeny and comparative genomics of the fungal order Sordariales.</title>
        <authorList>
            <person name="Hensen N."/>
            <person name="Bonometti L."/>
            <person name="Westerberg I."/>
            <person name="Brannstrom I.O."/>
            <person name="Guillou S."/>
            <person name="Cros-Aarteil S."/>
            <person name="Calhoun S."/>
            <person name="Haridas S."/>
            <person name="Kuo A."/>
            <person name="Mondo S."/>
            <person name="Pangilinan J."/>
            <person name="Riley R."/>
            <person name="LaButti K."/>
            <person name="Andreopoulos B."/>
            <person name="Lipzen A."/>
            <person name="Chen C."/>
            <person name="Yan M."/>
            <person name="Daum C."/>
            <person name="Ng V."/>
            <person name="Clum A."/>
            <person name="Steindorff A."/>
            <person name="Ohm R.A."/>
            <person name="Martin F."/>
            <person name="Silar P."/>
            <person name="Natvig D.O."/>
            <person name="Lalanne C."/>
            <person name="Gautier V."/>
            <person name="Ament-Velasquez S.L."/>
            <person name="Kruys A."/>
            <person name="Hutchinson M.I."/>
            <person name="Powell A.J."/>
            <person name="Barry K."/>
            <person name="Miller A.N."/>
            <person name="Grigoriev I.V."/>
            <person name="Debuchy R."/>
            <person name="Gladieux P."/>
            <person name="Hiltunen Thoren M."/>
            <person name="Johannesson H."/>
        </authorList>
    </citation>
    <scope>NUCLEOTIDE SEQUENCE</scope>
    <source>
        <strain evidence="6">SMH4131-1</strain>
    </source>
</reference>